<sequence length="147" mass="16275">MKVLMGIGNDLRGDDAIGIYIAKNFKKEGWKVIIAGQVPEDFTGEIKRIKPDLLILVDAALMGLQPGEFRVVPTDLIPNVAFSTHGMPLSFFINYIGESAQKIILIGIEPKNLEFGEELSPEVKEAGDKIIEILKKEEIEEIKILKG</sequence>
<dbReference type="PANTHER" id="PTHR30302">
    <property type="entry name" value="HYDROGENASE 1 MATURATION PROTEASE"/>
    <property type="match status" value="1"/>
</dbReference>
<dbReference type="HOGENOM" id="CLU_099037_4_1_2"/>
<dbReference type="SUPFAM" id="SSF53163">
    <property type="entry name" value="HybD-like"/>
    <property type="match status" value="1"/>
</dbReference>
<dbReference type="GeneID" id="8827640"/>
<dbReference type="KEGG" id="abi:Aboo_0694"/>
<protein>
    <submittedName>
        <fullName evidence="5">Hydrogenase maturation protease</fullName>
    </submittedName>
</protein>
<dbReference type="RefSeq" id="WP_008082697.1">
    <property type="nucleotide sequence ID" value="NC_013926.1"/>
</dbReference>
<evidence type="ECO:0000256" key="1">
    <source>
        <dbReference type="ARBA" id="ARBA00006814"/>
    </source>
</evidence>
<accession>B5I9M2</accession>
<evidence type="ECO:0000313" key="6">
    <source>
        <dbReference type="Proteomes" id="UP000001400"/>
    </source>
</evidence>
<organism evidence="5 6">
    <name type="scientific">Aciduliprofundum boonei (strain DSM 19572 / T469)</name>
    <dbReference type="NCBI Taxonomy" id="439481"/>
    <lineage>
        <taxon>Archaea</taxon>
        <taxon>Methanobacteriati</taxon>
        <taxon>Thermoplasmatota</taxon>
        <taxon>DHVE2 group</taxon>
        <taxon>Candidatus Aciduliprofundum</taxon>
    </lineage>
</organism>
<keyword evidence="4" id="KW-0378">Hydrolase</keyword>
<evidence type="ECO:0000256" key="4">
    <source>
        <dbReference type="ARBA" id="ARBA00022801"/>
    </source>
</evidence>
<dbReference type="NCBIfam" id="TIGR00072">
    <property type="entry name" value="hydrog_prot"/>
    <property type="match status" value="1"/>
</dbReference>
<name>B5I9M2_ACIB4</name>
<dbReference type="PANTHER" id="PTHR30302:SF1">
    <property type="entry name" value="HYDROGENASE 2 MATURATION PROTEASE"/>
    <property type="match status" value="1"/>
</dbReference>
<keyword evidence="2 5" id="KW-0645">Protease</keyword>
<dbReference type="Gene3D" id="3.40.50.1450">
    <property type="entry name" value="HybD-like"/>
    <property type="match status" value="1"/>
</dbReference>
<evidence type="ECO:0000313" key="5">
    <source>
        <dbReference type="EMBL" id="ADD08505.1"/>
    </source>
</evidence>
<dbReference type="PRINTS" id="PR00446">
    <property type="entry name" value="HYDRGNUPTAKE"/>
</dbReference>
<dbReference type="InterPro" id="IPR004420">
    <property type="entry name" value="Pept_A31_hyd_mat_HycI"/>
</dbReference>
<evidence type="ECO:0000256" key="3">
    <source>
        <dbReference type="ARBA" id="ARBA00022750"/>
    </source>
</evidence>
<dbReference type="GO" id="GO:0016485">
    <property type="term" value="P:protein processing"/>
    <property type="evidence" value="ECO:0007669"/>
    <property type="project" value="TreeGrafter"/>
</dbReference>
<dbReference type="InterPro" id="IPR000671">
    <property type="entry name" value="Peptidase_A31"/>
</dbReference>
<dbReference type="Proteomes" id="UP000001400">
    <property type="component" value="Chromosome"/>
</dbReference>
<dbReference type="CDD" id="cd06067">
    <property type="entry name" value="H2MP_MemB-H2evol"/>
    <property type="match status" value="1"/>
</dbReference>
<comment type="similarity">
    <text evidence="1">Belongs to the peptidase A31 family.</text>
</comment>
<dbReference type="STRING" id="439481.Aboo_0694"/>
<evidence type="ECO:0000256" key="2">
    <source>
        <dbReference type="ARBA" id="ARBA00022670"/>
    </source>
</evidence>
<proteinExistence type="inferred from homology"/>
<dbReference type="OrthoDB" id="44145at2157"/>
<keyword evidence="6" id="KW-1185">Reference proteome</keyword>
<dbReference type="EMBL" id="CP001941">
    <property type="protein sequence ID" value="ADD08505.1"/>
    <property type="molecule type" value="Genomic_DNA"/>
</dbReference>
<keyword evidence="3" id="KW-0064">Aspartyl protease</keyword>
<gene>
    <name evidence="5" type="ordered locus">Aboo_0694</name>
</gene>
<dbReference type="Pfam" id="PF01750">
    <property type="entry name" value="HycI"/>
    <property type="match status" value="1"/>
</dbReference>
<reference evidence="5" key="1">
    <citation type="submission" date="2010-02" db="EMBL/GenBank/DDBJ databases">
        <title>Complete sequence of Aciduliprofundum boonei T469.</title>
        <authorList>
            <consortium name="US DOE Joint Genome Institute"/>
            <person name="Lucas S."/>
            <person name="Copeland A."/>
            <person name="Lapidus A."/>
            <person name="Cheng J.-F."/>
            <person name="Bruce D."/>
            <person name="Goodwin L."/>
            <person name="Pitluck S."/>
            <person name="Saunders E."/>
            <person name="Detter J.C."/>
            <person name="Han C."/>
            <person name="Tapia R."/>
            <person name="Land M."/>
            <person name="Hauser L."/>
            <person name="Kyrpides N."/>
            <person name="Mikhailova N."/>
            <person name="Flores G."/>
            <person name="Reysenbach A.-L."/>
            <person name="Woyke T."/>
        </authorList>
    </citation>
    <scope>NUCLEOTIDE SEQUENCE</scope>
    <source>
        <strain evidence="5">T469</strain>
    </source>
</reference>
<dbReference type="eggNOG" id="arCOG04429">
    <property type="taxonomic scope" value="Archaea"/>
</dbReference>
<dbReference type="NCBIfam" id="TIGR00142">
    <property type="entry name" value="hycI"/>
    <property type="match status" value="1"/>
</dbReference>
<dbReference type="AlphaFoldDB" id="B5I9M2"/>
<dbReference type="GO" id="GO:0008047">
    <property type="term" value="F:enzyme activator activity"/>
    <property type="evidence" value="ECO:0007669"/>
    <property type="project" value="InterPro"/>
</dbReference>
<dbReference type="InterPro" id="IPR023430">
    <property type="entry name" value="Pept_HybD-like_dom_sf"/>
</dbReference>
<dbReference type="MEROPS" id="A31.003"/>
<dbReference type="GO" id="GO:0004190">
    <property type="term" value="F:aspartic-type endopeptidase activity"/>
    <property type="evidence" value="ECO:0007669"/>
    <property type="project" value="UniProtKB-KW"/>
</dbReference>